<dbReference type="InterPro" id="IPR008914">
    <property type="entry name" value="PEBP"/>
</dbReference>
<protein>
    <submittedName>
        <fullName evidence="3">Phosphatidylethanolamine-binding protein</fullName>
    </submittedName>
</protein>
<reference evidence="3" key="1">
    <citation type="journal article" date="2022" name="bioRxiv">
        <title>Deciphering the potential niche of two novel black yeast fungi from a biological soil crust based on their genomes, phenotypes, and melanin regulation.</title>
        <authorList>
            <consortium name="DOE Joint Genome Institute"/>
            <person name="Carr E.C."/>
            <person name="Barton Q."/>
            <person name="Grambo S."/>
            <person name="Sullivan M."/>
            <person name="Renfro C.M."/>
            <person name="Kuo A."/>
            <person name="Pangilinan J."/>
            <person name="Lipzen A."/>
            <person name="Keymanesh K."/>
            <person name="Savage E."/>
            <person name="Barry K."/>
            <person name="Grigoriev I.V."/>
            <person name="Riekhof W.R."/>
            <person name="Harris S.S."/>
        </authorList>
    </citation>
    <scope>NUCLEOTIDE SEQUENCE</scope>
    <source>
        <strain evidence="3">JF 03-4F</strain>
    </source>
</reference>
<feature type="signal peptide" evidence="2">
    <location>
        <begin position="1"/>
        <end position="18"/>
    </location>
</feature>
<proteinExistence type="predicted"/>
<dbReference type="SUPFAM" id="SSF49777">
    <property type="entry name" value="PEBP-like"/>
    <property type="match status" value="1"/>
</dbReference>
<evidence type="ECO:0000313" key="4">
    <source>
        <dbReference type="Proteomes" id="UP001203852"/>
    </source>
</evidence>
<feature type="chain" id="PRO_5043054935" evidence="2">
    <location>
        <begin position="19"/>
        <end position="304"/>
    </location>
</feature>
<accession>A0AAN6I8M5</accession>
<dbReference type="Proteomes" id="UP001203852">
    <property type="component" value="Unassembled WGS sequence"/>
</dbReference>
<dbReference type="Pfam" id="PF01161">
    <property type="entry name" value="PBP"/>
    <property type="match status" value="1"/>
</dbReference>
<feature type="region of interest" description="Disordered" evidence="1">
    <location>
        <begin position="211"/>
        <end position="276"/>
    </location>
</feature>
<feature type="compositionally biased region" description="Low complexity" evidence="1">
    <location>
        <begin position="233"/>
        <end position="276"/>
    </location>
</feature>
<keyword evidence="4" id="KW-1185">Reference proteome</keyword>
<sequence>MRSPILLSWLLTITPILAIPPADFGFPEAPNDTALSVTYHDNGTSFTVSEAELFGDGITANQPTVALETANFQSISSYNGSYVLLMVDPDARYPSDPTYRFYLHWLQTDMTAATMASDGTSQLQNTTSPRVPYTRPAPPTNSSAHRYILYAFFQFDNFTYPASFDGYSSQNRTTFNLTSFLDHSNLGQSPAAAMYFFVSNETQVPQDFTAAAGRTYPGGNGDMITSGPGPMITASASPPSATASATSGSSTRSSTGSSTGSGIGSSSTSATGSAASATTTSGAGSVALGFQAVLGLVVAILCMI</sequence>
<dbReference type="PANTHER" id="PTHR11362:SF82">
    <property type="entry name" value="PHOSPHATIDYLETHANOLAMINE-BINDING PROTEIN 4"/>
    <property type="match status" value="1"/>
</dbReference>
<evidence type="ECO:0000256" key="1">
    <source>
        <dbReference type="SAM" id="MobiDB-lite"/>
    </source>
</evidence>
<dbReference type="InterPro" id="IPR035810">
    <property type="entry name" value="PEBP_euk"/>
</dbReference>
<dbReference type="Gene3D" id="3.90.280.10">
    <property type="entry name" value="PEBP-like"/>
    <property type="match status" value="1"/>
</dbReference>
<evidence type="ECO:0000256" key="2">
    <source>
        <dbReference type="SAM" id="SignalP"/>
    </source>
</evidence>
<dbReference type="InterPro" id="IPR036610">
    <property type="entry name" value="PEBP-like_sf"/>
</dbReference>
<evidence type="ECO:0000313" key="3">
    <source>
        <dbReference type="EMBL" id="KAI1608303.1"/>
    </source>
</evidence>
<comment type="caution">
    <text evidence="3">The sequence shown here is derived from an EMBL/GenBank/DDBJ whole genome shotgun (WGS) entry which is preliminary data.</text>
</comment>
<organism evidence="3 4">
    <name type="scientific">Exophiala viscosa</name>
    <dbReference type="NCBI Taxonomy" id="2486360"/>
    <lineage>
        <taxon>Eukaryota</taxon>
        <taxon>Fungi</taxon>
        <taxon>Dikarya</taxon>
        <taxon>Ascomycota</taxon>
        <taxon>Pezizomycotina</taxon>
        <taxon>Eurotiomycetes</taxon>
        <taxon>Chaetothyriomycetidae</taxon>
        <taxon>Chaetothyriales</taxon>
        <taxon>Herpotrichiellaceae</taxon>
        <taxon>Exophiala</taxon>
    </lineage>
</organism>
<dbReference type="CDD" id="cd00866">
    <property type="entry name" value="PEBP_euk"/>
    <property type="match status" value="1"/>
</dbReference>
<dbReference type="EMBL" id="MU404364">
    <property type="protein sequence ID" value="KAI1608303.1"/>
    <property type="molecule type" value="Genomic_DNA"/>
</dbReference>
<dbReference type="AlphaFoldDB" id="A0AAN6I8M5"/>
<keyword evidence="2" id="KW-0732">Signal</keyword>
<gene>
    <name evidence="3" type="ORF">EDD36DRAFT_389167</name>
</gene>
<dbReference type="PANTHER" id="PTHR11362">
    <property type="entry name" value="PHOSPHATIDYLETHANOLAMINE-BINDING PROTEIN"/>
    <property type="match status" value="1"/>
</dbReference>
<name>A0AAN6I8M5_9EURO</name>